<dbReference type="FunFam" id="1.10.630.10:FF:000018">
    <property type="entry name" value="Cytochrome P450 monooxygenase"/>
    <property type="match status" value="1"/>
</dbReference>
<dbReference type="GO" id="GO:0020037">
    <property type="term" value="F:heme binding"/>
    <property type="evidence" value="ECO:0007669"/>
    <property type="project" value="InterPro"/>
</dbReference>
<dbReference type="InterPro" id="IPR036396">
    <property type="entry name" value="Cyt_P450_sf"/>
</dbReference>
<evidence type="ECO:0000313" key="8">
    <source>
        <dbReference type="EMBL" id="MPY33512.1"/>
    </source>
</evidence>
<keyword evidence="5 7" id="KW-0408">Iron</keyword>
<evidence type="ECO:0000256" key="2">
    <source>
        <dbReference type="ARBA" id="ARBA00022617"/>
    </source>
</evidence>
<keyword evidence="6 7" id="KW-0503">Monooxygenase</keyword>
<dbReference type="AlphaFoldDB" id="A0A5N8VFT4"/>
<keyword evidence="3 7" id="KW-0479">Metal-binding</keyword>
<dbReference type="GO" id="GO:0004497">
    <property type="term" value="F:monooxygenase activity"/>
    <property type="evidence" value="ECO:0007669"/>
    <property type="project" value="UniProtKB-KW"/>
</dbReference>
<dbReference type="GO" id="GO:0005506">
    <property type="term" value="F:iron ion binding"/>
    <property type="evidence" value="ECO:0007669"/>
    <property type="project" value="InterPro"/>
</dbReference>
<evidence type="ECO:0000256" key="7">
    <source>
        <dbReference type="RuleBase" id="RU000461"/>
    </source>
</evidence>
<dbReference type="OrthoDB" id="4133219at2"/>
<protein>
    <submittedName>
        <fullName evidence="8">Cytochrome P450</fullName>
    </submittedName>
</protein>
<dbReference type="InterPro" id="IPR002397">
    <property type="entry name" value="Cyt_P450_B"/>
</dbReference>
<dbReference type="CDD" id="cd11029">
    <property type="entry name" value="CYP107-like"/>
    <property type="match status" value="1"/>
</dbReference>
<keyword evidence="9" id="KW-1185">Reference proteome</keyword>
<comment type="caution">
    <text evidence="8">The sequence shown here is derived from an EMBL/GenBank/DDBJ whole genome shotgun (WGS) entry which is preliminary data.</text>
</comment>
<dbReference type="GO" id="GO:0016705">
    <property type="term" value="F:oxidoreductase activity, acting on paired donors, with incorporation or reduction of molecular oxygen"/>
    <property type="evidence" value="ECO:0007669"/>
    <property type="project" value="InterPro"/>
</dbReference>
<keyword evidence="4 7" id="KW-0560">Oxidoreductase</keyword>
<evidence type="ECO:0000256" key="1">
    <source>
        <dbReference type="ARBA" id="ARBA00010617"/>
    </source>
</evidence>
<comment type="similarity">
    <text evidence="1 7">Belongs to the cytochrome P450 family.</text>
</comment>
<evidence type="ECO:0000256" key="3">
    <source>
        <dbReference type="ARBA" id="ARBA00022723"/>
    </source>
</evidence>
<dbReference type="PANTHER" id="PTHR46696:SF1">
    <property type="entry name" value="CYTOCHROME P450 YJIB-RELATED"/>
    <property type="match status" value="1"/>
</dbReference>
<dbReference type="RefSeq" id="WP_152890024.1">
    <property type="nucleotide sequence ID" value="NZ_VJZD01000078.1"/>
</dbReference>
<dbReference type="PRINTS" id="PR00359">
    <property type="entry name" value="BP450"/>
</dbReference>
<evidence type="ECO:0000256" key="6">
    <source>
        <dbReference type="ARBA" id="ARBA00023033"/>
    </source>
</evidence>
<organism evidence="8 9">
    <name type="scientific">Streptomyces adustus</name>
    <dbReference type="NCBI Taxonomy" id="1609272"/>
    <lineage>
        <taxon>Bacteria</taxon>
        <taxon>Bacillati</taxon>
        <taxon>Actinomycetota</taxon>
        <taxon>Actinomycetes</taxon>
        <taxon>Kitasatosporales</taxon>
        <taxon>Streptomycetaceae</taxon>
        <taxon>Streptomyces</taxon>
    </lineage>
</organism>
<dbReference type="EMBL" id="VJZD01000078">
    <property type="protein sequence ID" value="MPY33512.1"/>
    <property type="molecule type" value="Genomic_DNA"/>
</dbReference>
<reference evidence="8 9" key="1">
    <citation type="submission" date="2019-07" db="EMBL/GenBank/DDBJ databases">
        <title>New species of Amycolatopsis and Streptomyces.</title>
        <authorList>
            <person name="Duangmal K."/>
            <person name="Teo W.F.A."/>
            <person name="Lipun K."/>
        </authorList>
    </citation>
    <scope>NUCLEOTIDE SEQUENCE [LARGE SCALE GENOMIC DNA]</scope>
    <source>
        <strain evidence="8 9">NBRC 109810</strain>
    </source>
</reference>
<dbReference type="PANTHER" id="PTHR46696">
    <property type="entry name" value="P450, PUTATIVE (EUROFUNG)-RELATED"/>
    <property type="match status" value="1"/>
</dbReference>
<dbReference type="Gene3D" id="1.10.630.10">
    <property type="entry name" value="Cytochrome P450"/>
    <property type="match status" value="1"/>
</dbReference>
<dbReference type="InterPro" id="IPR017972">
    <property type="entry name" value="Cyt_P450_CS"/>
</dbReference>
<proteinExistence type="inferred from homology"/>
<dbReference type="SUPFAM" id="SSF48264">
    <property type="entry name" value="Cytochrome P450"/>
    <property type="match status" value="1"/>
</dbReference>
<gene>
    <name evidence="8" type="ORF">FNH09_20345</name>
</gene>
<dbReference type="InterPro" id="IPR001128">
    <property type="entry name" value="Cyt_P450"/>
</dbReference>
<name>A0A5N8VFT4_9ACTN</name>
<accession>A0A5N8VFT4</accession>
<sequence>MIVEVAVPTTPRDLLTGPPQQLLDRRVADPYPYFAWLRRHAPVSAERKTNGMTVWQIARYADVDALIADGRLSKRPERVPGYFAGPPGLNWHLVHSDPPDHTRLRALVNTAFVPRRVTALEPVVRTAATRLLDRLEGRRRVELIGDFAGPLTFAVICRILGVPRAMDTPELREVLLATVMPTGTHATAAGRERTGRDLYAFLAELVAHKRAAGPSATAETDLVGALVHARDHGDTLTEEELLSTAYLLLLVGHDTTLNLIGNGTLALLQHPEQAKQLDAEPGLIGLAVEELLRFDAPVRDATFRVTAERVEAGGHTIPPGDVVSLLIGSANRDPEQFDQPDVLDLTRTPNEHLSFGRGPHFCIGAALARLEARIAFPLLLERLGQVRLAVPAESLTWRPTRVMRGLAALPLERYRNSCVVHGPSGRR</sequence>
<evidence type="ECO:0000256" key="4">
    <source>
        <dbReference type="ARBA" id="ARBA00023002"/>
    </source>
</evidence>
<keyword evidence="2 7" id="KW-0349">Heme</keyword>
<dbReference type="Pfam" id="PF00067">
    <property type="entry name" value="p450"/>
    <property type="match status" value="1"/>
</dbReference>
<evidence type="ECO:0000256" key="5">
    <source>
        <dbReference type="ARBA" id="ARBA00023004"/>
    </source>
</evidence>
<dbReference type="Proteomes" id="UP000325849">
    <property type="component" value="Unassembled WGS sequence"/>
</dbReference>
<evidence type="ECO:0000313" key="9">
    <source>
        <dbReference type="Proteomes" id="UP000325849"/>
    </source>
</evidence>
<dbReference type="PROSITE" id="PS00086">
    <property type="entry name" value="CYTOCHROME_P450"/>
    <property type="match status" value="1"/>
</dbReference>